<organism evidence="2 3">
    <name type="scientific">Pseudomonas juntendi</name>
    <dbReference type="NCBI Taxonomy" id="2666183"/>
    <lineage>
        <taxon>Bacteria</taxon>
        <taxon>Pseudomonadati</taxon>
        <taxon>Pseudomonadota</taxon>
        <taxon>Gammaproteobacteria</taxon>
        <taxon>Pseudomonadales</taxon>
        <taxon>Pseudomonadaceae</taxon>
        <taxon>Pseudomonas</taxon>
    </lineage>
</organism>
<evidence type="ECO:0000259" key="1">
    <source>
        <dbReference type="Pfam" id="PF18909"/>
    </source>
</evidence>
<dbReference type="EMBL" id="JAOCBV010000001">
    <property type="protein sequence ID" value="MDH0756804.1"/>
    <property type="molecule type" value="Genomic_DNA"/>
</dbReference>
<dbReference type="InterPro" id="IPR044038">
    <property type="entry name" value="dATP/dGTP_diPOhydrolase_N"/>
</dbReference>
<protein>
    <submittedName>
        <fullName evidence="2">DUF5664 domain-containing protein</fullName>
    </submittedName>
</protein>
<dbReference type="AlphaFoldDB" id="A0ABD4YBF8"/>
<sequence length="155" mass="16907">MSTEMIPAVEVPVLKDTNPKDGIGATKLPLSLVPSTAVALQSLAHLDGALKYGKWNWRIAGVRASIYVDAAQRHLSKWFHGEDIDPDNGLPHLAMAMACLNILVDSQAMGKLTDDRPPRAPIGHFFDNLTVHVGRLAAKHADKTPYHHTVKDSEC</sequence>
<evidence type="ECO:0000313" key="3">
    <source>
        <dbReference type="Proteomes" id="UP001160152"/>
    </source>
</evidence>
<dbReference type="RefSeq" id="WP_127644134.1">
    <property type="nucleotide sequence ID" value="NZ_JACGCY010000015.1"/>
</dbReference>
<feature type="domain" description="dATP/dGTP diphosphohydrolase N-terminal" evidence="1">
    <location>
        <begin position="18"/>
        <end position="116"/>
    </location>
</feature>
<dbReference type="Pfam" id="PF18909">
    <property type="entry name" value="dGTP_diPhyd_N"/>
    <property type="match status" value="1"/>
</dbReference>
<gene>
    <name evidence="2" type="ORF">N5C70_08745</name>
</gene>
<comment type="caution">
    <text evidence="2">The sequence shown here is derived from an EMBL/GenBank/DDBJ whole genome shotgun (WGS) entry which is preliminary data.</text>
</comment>
<reference evidence="2 3" key="1">
    <citation type="submission" date="2022-09" db="EMBL/GenBank/DDBJ databases">
        <title>Intensive care unit water sources are persistently colonized with multi-drug resistant bacteria and are the site of extensive horizontal gene transfer of antibiotic resistance genes.</title>
        <authorList>
            <person name="Diorio-Toth L."/>
        </authorList>
    </citation>
    <scope>NUCLEOTIDE SEQUENCE [LARGE SCALE GENOMIC DNA]</scope>
    <source>
        <strain evidence="2 3">GD03901</strain>
    </source>
</reference>
<accession>A0ABD4YBF8</accession>
<proteinExistence type="predicted"/>
<dbReference type="Proteomes" id="UP001160152">
    <property type="component" value="Unassembled WGS sequence"/>
</dbReference>
<evidence type="ECO:0000313" key="2">
    <source>
        <dbReference type="EMBL" id="MDH0756804.1"/>
    </source>
</evidence>
<name>A0ABD4YBF8_9PSED</name>